<dbReference type="GO" id="GO:0005524">
    <property type="term" value="F:ATP binding"/>
    <property type="evidence" value="ECO:0007669"/>
    <property type="project" value="UniProtKB-KW"/>
</dbReference>
<dbReference type="InterPro" id="IPR027417">
    <property type="entry name" value="P-loop_NTPase"/>
</dbReference>
<gene>
    <name evidence="9" type="primary">ugpC</name>
    <name evidence="9" type="ORF">QWJ08_03240</name>
</gene>
<evidence type="ECO:0000259" key="8">
    <source>
        <dbReference type="PROSITE" id="PS50893"/>
    </source>
</evidence>
<dbReference type="PANTHER" id="PTHR43875:SF3">
    <property type="entry name" value="MALTOSE_MALTODEXTRIN IMPORT ATP-BINDING PROTEIN MALK"/>
    <property type="match status" value="1"/>
</dbReference>
<dbReference type="InterPro" id="IPR047641">
    <property type="entry name" value="ABC_transpr_MalK/UgpC-like"/>
</dbReference>
<keyword evidence="7" id="KW-0472">Membrane</keyword>
<dbReference type="Proteomes" id="UP001169719">
    <property type="component" value="Unassembled WGS sequence"/>
</dbReference>
<keyword evidence="10" id="KW-1185">Reference proteome</keyword>
<evidence type="ECO:0000256" key="4">
    <source>
        <dbReference type="ARBA" id="ARBA00022597"/>
    </source>
</evidence>
<reference evidence="9" key="1">
    <citation type="submission" date="2024-05" db="EMBL/GenBank/DDBJ databases">
        <title>Genome Sequences of Four Agar- Degrading Marine Bacteria.</title>
        <authorList>
            <person name="Phillips E.K."/>
            <person name="Shaffer J.C."/>
            <person name="Henson M.W."/>
            <person name="Temperton B."/>
            <person name="Thrash C.J."/>
            <person name="Martin M.O."/>
        </authorList>
    </citation>
    <scope>NUCLEOTIDE SEQUENCE</scope>
    <source>
        <strain evidence="9">EKP203</strain>
    </source>
</reference>
<evidence type="ECO:0000313" key="10">
    <source>
        <dbReference type="Proteomes" id="UP001169719"/>
    </source>
</evidence>
<keyword evidence="2" id="KW-1003">Cell membrane</keyword>
<dbReference type="SUPFAM" id="SSF52540">
    <property type="entry name" value="P-loop containing nucleoside triphosphate hydrolases"/>
    <property type="match status" value="1"/>
</dbReference>
<name>A0ABT7XXA4_9VIBR</name>
<protein>
    <submittedName>
        <fullName evidence="9">Sn-glycerol-3-phosphate ABC transporter ATP-binding protein UgpC</fullName>
    </submittedName>
</protein>
<dbReference type="CDD" id="cd03301">
    <property type="entry name" value="ABC_MalK_N"/>
    <property type="match status" value="1"/>
</dbReference>
<dbReference type="EMBL" id="JAUEOZ010000001">
    <property type="protein sequence ID" value="MDN2480412.1"/>
    <property type="molecule type" value="Genomic_DNA"/>
</dbReference>
<dbReference type="Pfam" id="PF00005">
    <property type="entry name" value="ABC_tran"/>
    <property type="match status" value="1"/>
</dbReference>
<dbReference type="Gene3D" id="2.40.50.140">
    <property type="entry name" value="Nucleic acid-binding proteins"/>
    <property type="match status" value="1"/>
</dbReference>
<feature type="domain" description="ABC transporter" evidence="8">
    <location>
        <begin position="4"/>
        <end position="234"/>
    </location>
</feature>
<evidence type="ECO:0000256" key="7">
    <source>
        <dbReference type="ARBA" id="ARBA00023136"/>
    </source>
</evidence>
<evidence type="ECO:0000256" key="6">
    <source>
        <dbReference type="ARBA" id="ARBA00022840"/>
    </source>
</evidence>
<dbReference type="SMART" id="SM00382">
    <property type="entry name" value="AAA"/>
    <property type="match status" value="1"/>
</dbReference>
<dbReference type="PROSITE" id="PS00211">
    <property type="entry name" value="ABC_TRANSPORTER_1"/>
    <property type="match status" value="1"/>
</dbReference>
<dbReference type="Gene3D" id="2.40.50.100">
    <property type="match status" value="1"/>
</dbReference>
<dbReference type="InterPro" id="IPR012340">
    <property type="entry name" value="NA-bd_OB-fold"/>
</dbReference>
<dbReference type="SUPFAM" id="SSF50331">
    <property type="entry name" value="MOP-like"/>
    <property type="match status" value="1"/>
</dbReference>
<accession>A0ABT7XXA4</accession>
<dbReference type="InterPro" id="IPR008995">
    <property type="entry name" value="Mo/tungstate-bd_C_term_dom"/>
</dbReference>
<evidence type="ECO:0000256" key="2">
    <source>
        <dbReference type="ARBA" id="ARBA00022475"/>
    </source>
</evidence>
<keyword evidence="4" id="KW-0762">Sugar transport</keyword>
<dbReference type="PROSITE" id="PS50893">
    <property type="entry name" value="ABC_TRANSPORTER_2"/>
    <property type="match status" value="1"/>
</dbReference>
<keyword evidence="5" id="KW-0547">Nucleotide-binding</keyword>
<evidence type="ECO:0000313" key="9">
    <source>
        <dbReference type="EMBL" id="MDN2480412.1"/>
    </source>
</evidence>
<keyword evidence="3" id="KW-0997">Cell inner membrane</keyword>
<dbReference type="RefSeq" id="WP_289960663.1">
    <property type="nucleotide sequence ID" value="NZ_JAUEOZ010000001.1"/>
</dbReference>
<evidence type="ECO:0000256" key="5">
    <source>
        <dbReference type="ARBA" id="ARBA00022741"/>
    </source>
</evidence>
<keyword evidence="6 9" id="KW-0067">ATP-binding</keyword>
<dbReference type="Pfam" id="PF17912">
    <property type="entry name" value="OB_MalK"/>
    <property type="match status" value="1"/>
</dbReference>
<organism evidence="9 10">
    <name type="scientific">Vibrio agarivorans</name>
    <dbReference type="NCBI Taxonomy" id="153622"/>
    <lineage>
        <taxon>Bacteria</taxon>
        <taxon>Pseudomonadati</taxon>
        <taxon>Pseudomonadota</taxon>
        <taxon>Gammaproteobacteria</taxon>
        <taxon>Vibrionales</taxon>
        <taxon>Vibrionaceae</taxon>
        <taxon>Vibrio</taxon>
    </lineage>
</organism>
<comment type="caution">
    <text evidence="9">The sequence shown here is derived from an EMBL/GenBank/DDBJ whole genome shotgun (WGS) entry which is preliminary data.</text>
</comment>
<dbReference type="NCBIfam" id="NF008653">
    <property type="entry name" value="PRK11650.1"/>
    <property type="match status" value="1"/>
</dbReference>
<dbReference type="InterPro" id="IPR003439">
    <property type="entry name" value="ABC_transporter-like_ATP-bd"/>
</dbReference>
<dbReference type="PANTHER" id="PTHR43875">
    <property type="entry name" value="MALTODEXTRIN IMPORT ATP-BINDING PROTEIN MSMX"/>
    <property type="match status" value="1"/>
</dbReference>
<dbReference type="InterPro" id="IPR040582">
    <property type="entry name" value="OB_MalK-like"/>
</dbReference>
<dbReference type="InterPro" id="IPR017871">
    <property type="entry name" value="ABC_transporter-like_CS"/>
</dbReference>
<proteinExistence type="predicted"/>
<dbReference type="InterPro" id="IPR003593">
    <property type="entry name" value="AAA+_ATPase"/>
</dbReference>
<evidence type="ECO:0000256" key="3">
    <source>
        <dbReference type="ARBA" id="ARBA00022519"/>
    </source>
</evidence>
<dbReference type="InterPro" id="IPR015855">
    <property type="entry name" value="ABC_transpr_MalK-like"/>
</dbReference>
<evidence type="ECO:0000256" key="1">
    <source>
        <dbReference type="ARBA" id="ARBA00022448"/>
    </source>
</evidence>
<keyword evidence="1" id="KW-0813">Transport</keyword>
<sequence>MADITLRNVIKRFGDVQTIHGVDLDIDNGEFVVFVGPSGCGKSTLLRLVAGLEEITEGEIHIGDECVNDKDPAERGVAMVFQTYALYPHMTVEENMGFGLKMNGHPKDKIKKQVDNAAKTLQLEQLLKRKPKELSGGQRQRVAIGRAIVRNPKVFLFDEPLSNLDAELRVDMRLQIAKLHQDLQNTMVYVTHDQVEAMTLADKIVVLRDGQVEQVGSPLDLYHRPQNEFVAGFIGSPKMNFVPTKVKQASESGLSLETDSGQVVTLSGNYATLTNGQAITLGVRPEHIQLDENEALTLPFQSEVVERLGNSTYLFGQAAGVDGFKVHLSGDKEVQKYTKITISFAPSDVHLFDEQGLRIEPQV</sequence>
<dbReference type="Gene3D" id="3.40.50.300">
    <property type="entry name" value="P-loop containing nucleotide triphosphate hydrolases"/>
    <property type="match status" value="1"/>
</dbReference>